<name>A0A1E7FUG0_9STRA</name>
<dbReference type="KEGG" id="fcy:FRACYDRAFT_258791"/>
<gene>
    <name evidence="2" type="ORF">FRACYDRAFT_258791</name>
</gene>
<proteinExistence type="predicted"/>
<evidence type="ECO:0000313" key="3">
    <source>
        <dbReference type="Proteomes" id="UP000095751"/>
    </source>
</evidence>
<evidence type="ECO:0000313" key="2">
    <source>
        <dbReference type="EMBL" id="OEU21745.1"/>
    </source>
</evidence>
<feature type="signal peptide" evidence="1">
    <location>
        <begin position="1"/>
        <end position="28"/>
    </location>
</feature>
<protein>
    <submittedName>
        <fullName evidence="2">Uncharacterized protein</fullName>
    </submittedName>
</protein>
<evidence type="ECO:0000256" key="1">
    <source>
        <dbReference type="SAM" id="SignalP"/>
    </source>
</evidence>
<reference evidence="2 3" key="1">
    <citation type="submission" date="2016-09" db="EMBL/GenBank/DDBJ databases">
        <title>Extensive genetic diversity and differential bi-allelic expression allows diatom success in the polar Southern Ocean.</title>
        <authorList>
            <consortium name="DOE Joint Genome Institute"/>
            <person name="Mock T."/>
            <person name="Otillar R.P."/>
            <person name="Strauss J."/>
            <person name="Dupont C."/>
            <person name="Frickenhaus S."/>
            <person name="Maumus F."/>
            <person name="Mcmullan M."/>
            <person name="Sanges R."/>
            <person name="Schmutz J."/>
            <person name="Toseland A."/>
            <person name="Valas R."/>
            <person name="Veluchamy A."/>
            <person name="Ward B.J."/>
            <person name="Allen A."/>
            <person name="Barry K."/>
            <person name="Falciatore A."/>
            <person name="Ferrante M."/>
            <person name="Fortunato A.E."/>
            <person name="Gloeckner G."/>
            <person name="Gruber A."/>
            <person name="Hipkin R."/>
            <person name="Janech M."/>
            <person name="Kroth P."/>
            <person name="Leese F."/>
            <person name="Lindquist E."/>
            <person name="Lyon B.R."/>
            <person name="Martin J."/>
            <person name="Mayer C."/>
            <person name="Parker M."/>
            <person name="Quesneville H."/>
            <person name="Raymond J."/>
            <person name="Uhlig C."/>
            <person name="Valentin K.U."/>
            <person name="Worden A.Z."/>
            <person name="Armbrust E.V."/>
            <person name="Bowler C."/>
            <person name="Green B."/>
            <person name="Moulton V."/>
            <person name="Van Oosterhout C."/>
            <person name="Grigoriev I."/>
        </authorList>
    </citation>
    <scope>NUCLEOTIDE SEQUENCE [LARGE SCALE GENOMIC DNA]</scope>
    <source>
        <strain evidence="2 3">CCMP1102</strain>
    </source>
</reference>
<keyword evidence="1" id="KW-0732">Signal</keyword>
<dbReference type="InParanoid" id="A0A1E7FUG0"/>
<accession>A0A1E7FUG0</accession>
<sequence>MVTTTWIVLSRKLFVFLLAAASTNDAVALLSSSSVTSVSWSETSLFSRSPMLLPSDASFSAPTPTLTELSSSVVYRQQQQQQQRVSRAAFLRSIAFGGTAFLFGTPTLPATAKDNNPAAQIQAGLADLDRVVSKEANKIDRAATKEKKKMTKEIKKETKKIDKKIQKEVKKIEKKNPEVTKKVKKETKKVMREVDKKTEIARQETEKVKREAKKIGSGLEQKANALVGGTSGGAVAVPQARSGGGGGSGIDVSRLKVCGDGRKKVLSIRLKFQDMIYDPVTAGGVTPRFTTPPV</sequence>
<dbReference type="Proteomes" id="UP000095751">
    <property type="component" value="Unassembled WGS sequence"/>
</dbReference>
<dbReference type="EMBL" id="KV784353">
    <property type="protein sequence ID" value="OEU21745.1"/>
    <property type="molecule type" value="Genomic_DNA"/>
</dbReference>
<dbReference type="AlphaFoldDB" id="A0A1E7FUG0"/>
<organism evidence="2 3">
    <name type="scientific">Fragilariopsis cylindrus CCMP1102</name>
    <dbReference type="NCBI Taxonomy" id="635003"/>
    <lineage>
        <taxon>Eukaryota</taxon>
        <taxon>Sar</taxon>
        <taxon>Stramenopiles</taxon>
        <taxon>Ochrophyta</taxon>
        <taxon>Bacillariophyta</taxon>
        <taxon>Bacillariophyceae</taxon>
        <taxon>Bacillariophycidae</taxon>
        <taxon>Bacillariales</taxon>
        <taxon>Bacillariaceae</taxon>
        <taxon>Fragilariopsis</taxon>
    </lineage>
</organism>
<keyword evidence="3" id="KW-1185">Reference proteome</keyword>
<feature type="chain" id="PRO_5009193558" evidence="1">
    <location>
        <begin position="29"/>
        <end position="294"/>
    </location>
</feature>